<proteinExistence type="predicted"/>
<evidence type="ECO:0000256" key="1">
    <source>
        <dbReference type="ARBA" id="ARBA00004477"/>
    </source>
</evidence>
<evidence type="ECO:0000256" key="5">
    <source>
        <dbReference type="ARBA" id="ARBA00023098"/>
    </source>
</evidence>
<feature type="transmembrane region" description="Helical" evidence="7">
    <location>
        <begin position="7"/>
        <end position="31"/>
    </location>
</feature>
<dbReference type="InterPro" id="IPR009617">
    <property type="entry name" value="Seipin"/>
</dbReference>
<keyword evidence="9" id="KW-1185">Reference proteome</keyword>
<protein>
    <submittedName>
        <fullName evidence="8">Uncharacterized protein</fullName>
    </submittedName>
</protein>
<dbReference type="PANTHER" id="PTHR21212:SF0">
    <property type="entry name" value="SEIPIN"/>
    <property type="match status" value="1"/>
</dbReference>
<comment type="caution">
    <text evidence="8">The sequence shown here is derived from an EMBL/GenBank/DDBJ whole genome shotgun (WGS) entry which is preliminary data.</text>
</comment>
<name>A0A9C7UPK8_9RHOD</name>
<evidence type="ECO:0000256" key="2">
    <source>
        <dbReference type="ARBA" id="ARBA00022692"/>
    </source>
</evidence>
<evidence type="ECO:0000256" key="7">
    <source>
        <dbReference type="SAM" id="Phobius"/>
    </source>
</evidence>
<feature type="transmembrane region" description="Helical" evidence="7">
    <location>
        <begin position="201"/>
        <end position="225"/>
    </location>
</feature>
<keyword evidence="3" id="KW-0256">Endoplasmic reticulum</keyword>
<organism evidence="8 9">
    <name type="scientific">Galdieria partita</name>
    <dbReference type="NCBI Taxonomy" id="83374"/>
    <lineage>
        <taxon>Eukaryota</taxon>
        <taxon>Rhodophyta</taxon>
        <taxon>Bangiophyceae</taxon>
        <taxon>Galdieriales</taxon>
        <taxon>Galdieriaceae</taxon>
        <taxon>Galdieria</taxon>
    </lineage>
</organism>
<dbReference type="EMBL" id="BQMJ01000020">
    <property type="protein sequence ID" value="GJQ10973.1"/>
    <property type="molecule type" value="Genomic_DNA"/>
</dbReference>
<comment type="subcellular location">
    <subcellularLocation>
        <location evidence="1">Endoplasmic reticulum membrane</location>
        <topology evidence="1">Multi-pass membrane protein</topology>
    </subcellularLocation>
</comment>
<keyword evidence="5" id="KW-0443">Lipid metabolism</keyword>
<evidence type="ECO:0000256" key="4">
    <source>
        <dbReference type="ARBA" id="ARBA00022989"/>
    </source>
</evidence>
<dbReference type="GO" id="GO:0006629">
    <property type="term" value="P:lipid metabolic process"/>
    <property type="evidence" value="ECO:0007669"/>
    <property type="project" value="UniProtKB-KW"/>
</dbReference>
<evidence type="ECO:0000256" key="3">
    <source>
        <dbReference type="ARBA" id="ARBA00022824"/>
    </source>
</evidence>
<dbReference type="GO" id="GO:0140042">
    <property type="term" value="P:lipid droplet formation"/>
    <property type="evidence" value="ECO:0007669"/>
    <property type="project" value="UniProtKB-ARBA"/>
</dbReference>
<keyword evidence="2 7" id="KW-0812">Transmembrane</keyword>
<evidence type="ECO:0000313" key="9">
    <source>
        <dbReference type="Proteomes" id="UP001061958"/>
    </source>
</evidence>
<keyword evidence="4 7" id="KW-1133">Transmembrane helix</keyword>
<evidence type="ECO:0000256" key="6">
    <source>
        <dbReference type="ARBA" id="ARBA00023136"/>
    </source>
</evidence>
<reference evidence="8" key="1">
    <citation type="journal article" date="2022" name="Proc. Natl. Acad. Sci. U.S.A.">
        <title>Life cycle and functional genomics of the unicellular red alga Galdieria for elucidating algal and plant evolution and industrial use.</title>
        <authorList>
            <person name="Hirooka S."/>
            <person name="Itabashi T."/>
            <person name="Ichinose T.M."/>
            <person name="Onuma R."/>
            <person name="Fujiwara T."/>
            <person name="Yamashita S."/>
            <person name="Jong L.W."/>
            <person name="Tomita R."/>
            <person name="Iwane A.H."/>
            <person name="Miyagishima S.Y."/>
        </authorList>
    </citation>
    <scope>NUCLEOTIDE SEQUENCE</scope>
    <source>
        <strain evidence="8">NBRC 102759</strain>
    </source>
</reference>
<dbReference type="GO" id="GO:0005789">
    <property type="term" value="C:endoplasmic reticulum membrane"/>
    <property type="evidence" value="ECO:0007669"/>
    <property type="project" value="UniProtKB-SubCell"/>
</dbReference>
<sequence length="226" mass="27345">MSWVSKGFLWISLCSFSFVLAIIIYVIFYFWMIPPTFYRMPMFFDFSSPYPVAVVSLPWKKFRYMNQLDGSLHLCFRESPRNMHIGMLKFTLEIWDNNDTIVYSRFRPTVLRYKDDLETKMETLTLFVFSLFGWTKRQQCQDLILLEYKETSDGFLRRCKDDLTVKVWINKADVEVYQSELLLKTRLRGIRHNMKHYKWTFSWICITSIWFWLFSVLFGCTLYLIG</sequence>
<gene>
    <name evidence="8" type="ORF">GpartN1_g2764.t1</name>
</gene>
<evidence type="ECO:0000313" key="8">
    <source>
        <dbReference type="EMBL" id="GJQ10973.1"/>
    </source>
</evidence>
<dbReference type="CDD" id="cd23995">
    <property type="entry name" value="Seipin_BSCL2_like"/>
    <property type="match status" value="1"/>
</dbReference>
<dbReference type="PANTHER" id="PTHR21212">
    <property type="entry name" value="BERNARDINELLI-SEIP CONGENITAL LIPODYSTROPHY 2 HOMOLOG BSCL2 PROTEIN"/>
    <property type="match status" value="1"/>
</dbReference>
<dbReference type="AlphaFoldDB" id="A0A9C7UPK8"/>
<reference evidence="8" key="2">
    <citation type="submission" date="2022-01" db="EMBL/GenBank/DDBJ databases">
        <authorList>
            <person name="Hirooka S."/>
            <person name="Miyagishima S.Y."/>
        </authorList>
    </citation>
    <scope>NUCLEOTIDE SEQUENCE</scope>
    <source>
        <strain evidence="8">NBRC 102759</strain>
    </source>
</reference>
<dbReference type="OrthoDB" id="3990054at2759"/>
<dbReference type="Proteomes" id="UP001061958">
    <property type="component" value="Unassembled WGS sequence"/>
</dbReference>
<dbReference type="Pfam" id="PF06775">
    <property type="entry name" value="Seipin"/>
    <property type="match status" value="1"/>
</dbReference>
<keyword evidence="6 7" id="KW-0472">Membrane</keyword>
<accession>A0A9C7UPK8</accession>